<keyword evidence="3" id="KW-1185">Reference proteome</keyword>
<feature type="region of interest" description="Disordered" evidence="1">
    <location>
        <begin position="1"/>
        <end position="46"/>
    </location>
</feature>
<dbReference type="AlphaFoldDB" id="A0A1J8PXP5"/>
<evidence type="ECO:0000313" key="3">
    <source>
        <dbReference type="Proteomes" id="UP000183567"/>
    </source>
</evidence>
<feature type="compositionally biased region" description="Low complexity" evidence="1">
    <location>
        <begin position="19"/>
        <end position="35"/>
    </location>
</feature>
<accession>A0A1J8PXP5</accession>
<feature type="compositionally biased region" description="Polar residues" evidence="1">
    <location>
        <begin position="1"/>
        <end position="12"/>
    </location>
</feature>
<evidence type="ECO:0000256" key="1">
    <source>
        <dbReference type="SAM" id="MobiDB-lite"/>
    </source>
</evidence>
<proteinExistence type="predicted"/>
<organism evidence="2 3">
    <name type="scientific">Rhizopogon vesiculosus</name>
    <dbReference type="NCBI Taxonomy" id="180088"/>
    <lineage>
        <taxon>Eukaryota</taxon>
        <taxon>Fungi</taxon>
        <taxon>Dikarya</taxon>
        <taxon>Basidiomycota</taxon>
        <taxon>Agaricomycotina</taxon>
        <taxon>Agaricomycetes</taxon>
        <taxon>Agaricomycetidae</taxon>
        <taxon>Boletales</taxon>
        <taxon>Suillineae</taxon>
        <taxon>Rhizopogonaceae</taxon>
        <taxon>Rhizopogon</taxon>
    </lineage>
</organism>
<dbReference type="Proteomes" id="UP000183567">
    <property type="component" value="Unassembled WGS sequence"/>
</dbReference>
<comment type="caution">
    <text evidence="2">The sequence shown here is derived from an EMBL/GenBank/DDBJ whole genome shotgun (WGS) entry which is preliminary data.</text>
</comment>
<evidence type="ECO:0000313" key="2">
    <source>
        <dbReference type="EMBL" id="OJA12499.1"/>
    </source>
</evidence>
<gene>
    <name evidence="2" type="ORF">AZE42_12107</name>
</gene>
<dbReference type="EMBL" id="LVVM01004633">
    <property type="protein sequence ID" value="OJA12499.1"/>
    <property type="molecule type" value="Genomic_DNA"/>
</dbReference>
<sequence>MQAEGSSIQEIQEVSRAENSGSNPPAAAAGPSTSNRPAFTTHPTDVDNDLQDLQASCTVVSVYHYADDERACAAIVLKMSFTPKGDEEIFSFAAIPVRVTGVGISNLEHYPAHDENLDIGSLKVTTKIGVTAGFSQIGKLIGSFSRKQEKTLHEELQFSPKTINEREIRWSVTSPLGFQKYQQQSLSRFHTPDADCIKRWCITAFPVYLKDTPNCGSEVRANVKMALLAQVVVAEEAPSRLDL</sequence>
<dbReference type="OrthoDB" id="10581043at2759"/>
<protein>
    <submittedName>
        <fullName evidence="2">Uncharacterized protein</fullName>
    </submittedName>
</protein>
<reference evidence="2 3" key="1">
    <citation type="submission" date="2016-03" db="EMBL/GenBank/DDBJ databases">
        <title>Comparative genomics of the ectomycorrhizal sister species Rhizopogon vinicolor and Rhizopogon vesiculosus (Basidiomycota: Boletales) reveals a divergence of the mating type B locus.</title>
        <authorList>
            <person name="Mujic A.B."/>
            <person name="Kuo A."/>
            <person name="Tritt A."/>
            <person name="Lipzen A."/>
            <person name="Chen C."/>
            <person name="Johnson J."/>
            <person name="Sharma A."/>
            <person name="Barry K."/>
            <person name="Grigoriev I.V."/>
            <person name="Spatafora J.W."/>
        </authorList>
    </citation>
    <scope>NUCLEOTIDE SEQUENCE [LARGE SCALE GENOMIC DNA]</scope>
    <source>
        <strain evidence="2 3">AM-OR11-056</strain>
    </source>
</reference>
<name>A0A1J8PXP5_9AGAM</name>